<dbReference type="EMBL" id="VIFX01000007">
    <property type="protein sequence ID" value="TQR87238.1"/>
    <property type="molecule type" value="Genomic_DNA"/>
</dbReference>
<evidence type="ECO:0000256" key="1">
    <source>
        <dbReference type="ARBA" id="ARBA00004776"/>
    </source>
</evidence>
<dbReference type="SUPFAM" id="SSF53448">
    <property type="entry name" value="Nucleotide-diphospho-sugar transferases"/>
    <property type="match status" value="2"/>
</dbReference>
<evidence type="ECO:0000256" key="5">
    <source>
        <dbReference type="ARBA" id="ARBA00023316"/>
    </source>
</evidence>
<dbReference type="Pfam" id="PF00535">
    <property type="entry name" value="Glycos_transf_2"/>
    <property type="match status" value="2"/>
</dbReference>
<evidence type="ECO:0000313" key="8">
    <source>
        <dbReference type="Proteomes" id="UP000315759"/>
    </source>
</evidence>
<feature type="domain" description="Glycosyltransferase 2-like" evidence="6">
    <location>
        <begin position="329"/>
        <end position="451"/>
    </location>
</feature>
<dbReference type="AlphaFoldDB" id="A0A544W4S1"/>
<dbReference type="InterPro" id="IPR029044">
    <property type="entry name" value="Nucleotide-diphossugar_trans"/>
</dbReference>
<keyword evidence="5" id="KW-0961">Cell wall biogenesis/degradation</keyword>
<sequence>MASVEGGDFVTGDAHAEVAAVVVAYNSAADLPDLIDDLRRAARDCRVRLIVVDNQSSDGTVDLVRAHEDVELVETGGNLGYAGGINAGLRVVGDCDAVLILNSDLGLAHDTLPRLIGAADADLVGAVVPRILDEDGVTYPSLRREPTLTRMVGDALFGSRMWRTRPSFLSEIDYRPSSYTSRHDVDWATGAALLIPERVAREMGEWNEDFFLYSEETDYFRRIRESGRQVRFEPSAVVRHRQGGSGTSPQLAALMAVNRVRYVEQHHGWAYSTAVRGAVALGELLRAGDAVNRRTVGVVLNRRHWHELPKATKPTVVNKLSGSRQRGAVIIPAYDEARVIKRTLEPLSQAAVDGFIELIVVCNGCTDDTAAVARTVPGARVVELEQGSKPAALNAGDQEATLWPRLYLDADIQISAAAVLAVLDTLSEGDVLVARPDSRYDTRGASGLVRSYYRARRRIRQHQLAMWGAGAYGLSAKGHERFGVFPTVTDDDLYVDTRFDVDEKAVVTTVSPSVVTTPTDTKSLLAILRRGHRGDTELVALGHRPDAERNPGVGTAVAVVRSIRGPFSAIDAAVYLGMALASRRRPRNASSGWERDESSRSSS</sequence>
<dbReference type="Proteomes" id="UP000315759">
    <property type="component" value="Unassembled WGS sequence"/>
</dbReference>
<protein>
    <submittedName>
        <fullName evidence="7">Glycosyltransferase family 2 protein</fullName>
    </submittedName>
</protein>
<evidence type="ECO:0000313" key="7">
    <source>
        <dbReference type="EMBL" id="TQR87238.1"/>
    </source>
</evidence>
<dbReference type="InterPro" id="IPR001173">
    <property type="entry name" value="Glyco_trans_2-like"/>
</dbReference>
<dbReference type="PANTHER" id="PTHR43179:SF12">
    <property type="entry name" value="GALACTOFURANOSYLTRANSFERASE GLFT2"/>
    <property type="match status" value="1"/>
</dbReference>
<dbReference type="Gene3D" id="3.90.550.10">
    <property type="entry name" value="Spore Coat Polysaccharide Biosynthesis Protein SpsA, Chain A"/>
    <property type="match status" value="2"/>
</dbReference>
<dbReference type="PANTHER" id="PTHR43179">
    <property type="entry name" value="RHAMNOSYLTRANSFERASE WBBL"/>
    <property type="match status" value="1"/>
</dbReference>
<feature type="domain" description="Glycosyltransferase 2-like" evidence="6">
    <location>
        <begin position="21"/>
        <end position="146"/>
    </location>
</feature>
<evidence type="ECO:0000259" key="6">
    <source>
        <dbReference type="Pfam" id="PF00535"/>
    </source>
</evidence>
<name>A0A544W4S1_9MYCO</name>
<evidence type="ECO:0000256" key="2">
    <source>
        <dbReference type="ARBA" id="ARBA00006739"/>
    </source>
</evidence>
<reference evidence="7 8" key="1">
    <citation type="submission" date="2018-10" db="EMBL/GenBank/DDBJ databases">
        <title>Draft genome of Mycobacterium hodleri strain B.</title>
        <authorList>
            <person name="Amande T.J."/>
            <person name="Mcgenity T.J."/>
        </authorList>
    </citation>
    <scope>NUCLEOTIDE SEQUENCE [LARGE SCALE GENOMIC DNA]</scope>
    <source>
        <strain evidence="7 8">B</strain>
    </source>
</reference>
<evidence type="ECO:0000256" key="4">
    <source>
        <dbReference type="ARBA" id="ARBA00022679"/>
    </source>
</evidence>
<dbReference type="GO" id="GO:0071555">
    <property type="term" value="P:cell wall organization"/>
    <property type="evidence" value="ECO:0007669"/>
    <property type="project" value="UniProtKB-KW"/>
</dbReference>
<comment type="pathway">
    <text evidence="1">Cell wall biogenesis; cell wall polysaccharide biosynthesis.</text>
</comment>
<accession>A0A544W4S1</accession>
<comment type="similarity">
    <text evidence="2">Belongs to the glycosyltransferase 2 family.</text>
</comment>
<keyword evidence="8" id="KW-1185">Reference proteome</keyword>
<gene>
    <name evidence="7" type="ORF">D8S82_07570</name>
</gene>
<keyword evidence="3" id="KW-0328">Glycosyltransferase</keyword>
<dbReference type="RefSeq" id="WP_142551482.1">
    <property type="nucleotide sequence ID" value="NZ_VIFX01000007.1"/>
</dbReference>
<organism evidence="7 8">
    <name type="scientific">Mycolicibacterium hodleri</name>
    <dbReference type="NCBI Taxonomy" id="49897"/>
    <lineage>
        <taxon>Bacteria</taxon>
        <taxon>Bacillati</taxon>
        <taxon>Actinomycetota</taxon>
        <taxon>Actinomycetes</taxon>
        <taxon>Mycobacteriales</taxon>
        <taxon>Mycobacteriaceae</taxon>
        <taxon>Mycolicibacterium</taxon>
    </lineage>
</organism>
<dbReference type="GO" id="GO:0016757">
    <property type="term" value="F:glycosyltransferase activity"/>
    <property type="evidence" value="ECO:0007669"/>
    <property type="project" value="UniProtKB-KW"/>
</dbReference>
<proteinExistence type="inferred from homology"/>
<keyword evidence="4 7" id="KW-0808">Transferase</keyword>
<evidence type="ECO:0000256" key="3">
    <source>
        <dbReference type="ARBA" id="ARBA00022676"/>
    </source>
</evidence>
<comment type="caution">
    <text evidence="7">The sequence shown here is derived from an EMBL/GenBank/DDBJ whole genome shotgun (WGS) entry which is preliminary data.</text>
</comment>